<evidence type="ECO:0000313" key="3">
    <source>
        <dbReference type="Proteomes" id="UP001283341"/>
    </source>
</evidence>
<evidence type="ECO:0008006" key="4">
    <source>
        <dbReference type="Google" id="ProtNLM"/>
    </source>
</evidence>
<name>A0AAE0ISD6_9PEZI</name>
<keyword evidence="1" id="KW-1133">Transmembrane helix</keyword>
<reference evidence="2" key="1">
    <citation type="journal article" date="2023" name="Mol. Phylogenet. Evol.">
        <title>Genome-scale phylogeny and comparative genomics of the fungal order Sordariales.</title>
        <authorList>
            <person name="Hensen N."/>
            <person name="Bonometti L."/>
            <person name="Westerberg I."/>
            <person name="Brannstrom I.O."/>
            <person name="Guillou S."/>
            <person name="Cros-Aarteil S."/>
            <person name="Calhoun S."/>
            <person name="Haridas S."/>
            <person name="Kuo A."/>
            <person name="Mondo S."/>
            <person name="Pangilinan J."/>
            <person name="Riley R."/>
            <person name="LaButti K."/>
            <person name="Andreopoulos B."/>
            <person name="Lipzen A."/>
            <person name="Chen C."/>
            <person name="Yan M."/>
            <person name="Daum C."/>
            <person name="Ng V."/>
            <person name="Clum A."/>
            <person name="Steindorff A."/>
            <person name="Ohm R.A."/>
            <person name="Martin F."/>
            <person name="Silar P."/>
            <person name="Natvig D.O."/>
            <person name="Lalanne C."/>
            <person name="Gautier V."/>
            <person name="Ament-Velasquez S.L."/>
            <person name="Kruys A."/>
            <person name="Hutchinson M.I."/>
            <person name="Powell A.J."/>
            <person name="Barry K."/>
            <person name="Miller A.N."/>
            <person name="Grigoriev I.V."/>
            <person name="Debuchy R."/>
            <person name="Gladieux P."/>
            <person name="Hiltunen Thoren M."/>
            <person name="Johannesson H."/>
        </authorList>
    </citation>
    <scope>NUCLEOTIDE SEQUENCE</scope>
    <source>
        <strain evidence="2">CBS 118394</strain>
    </source>
</reference>
<evidence type="ECO:0000256" key="1">
    <source>
        <dbReference type="SAM" id="Phobius"/>
    </source>
</evidence>
<accession>A0AAE0ISD6</accession>
<keyword evidence="1" id="KW-0812">Transmembrane</keyword>
<comment type="caution">
    <text evidence="2">The sequence shown here is derived from an EMBL/GenBank/DDBJ whole genome shotgun (WGS) entry which is preliminary data.</text>
</comment>
<proteinExistence type="predicted"/>
<dbReference type="Proteomes" id="UP001283341">
    <property type="component" value="Unassembled WGS sequence"/>
</dbReference>
<dbReference type="EMBL" id="JAUEDM010000001">
    <property type="protein sequence ID" value="KAK3330418.1"/>
    <property type="molecule type" value="Genomic_DNA"/>
</dbReference>
<keyword evidence="3" id="KW-1185">Reference proteome</keyword>
<gene>
    <name evidence="2" type="ORF">B0H66DRAFT_611936</name>
</gene>
<protein>
    <recommendedName>
        <fullName evidence="4">Nuclear pore assembly and biogenesis-domain-containing protein</fullName>
    </recommendedName>
</protein>
<reference evidence="2" key="2">
    <citation type="submission" date="2023-06" db="EMBL/GenBank/DDBJ databases">
        <authorList>
            <consortium name="Lawrence Berkeley National Laboratory"/>
            <person name="Haridas S."/>
            <person name="Hensen N."/>
            <person name="Bonometti L."/>
            <person name="Westerberg I."/>
            <person name="Brannstrom I.O."/>
            <person name="Guillou S."/>
            <person name="Cros-Aarteil S."/>
            <person name="Calhoun S."/>
            <person name="Kuo A."/>
            <person name="Mondo S."/>
            <person name="Pangilinan J."/>
            <person name="Riley R."/>
            <person name="Labutti K."/>
            <person name="Andreopoulos B."/>
            <person name="Lipzen A."/>
            <person name="Chen C."/>
            <person name="Yanf M."/>
            <person name="Daum C."/>
            <person name="Ng V."/>
            <person name="Clum A."/>
            <person name="Steindorff A."/>
            <person name="Ohm R."/>
            <person name="Martin F."/>
            <person name="Silar P."/>
            <person name="Natvig D."/>
            <person name="Lalanne C."/>
            <person name="Gautier V."/>
            <person name="Ament-Velasquez S.L."/>
            <person name="Kruys A."/>
            <person name="Hutchinson M.I."/>
            <person name="Powell A.J."/>
            <person name="Barry K."/>
            <person name="Miller A.N."/>
            <person name="Grigoriev I.V."/>
            <person name="Debuchy R."/>
            <person name="Gladieux P."/>
            <person name="Thoren M.H."/>
            <person name="Johannesson H."/>
        </authorList>
    </citation>
    <scope>NUCLEOTIDE SEQUENCE</scope>
    <source>
        <strain evidence="2">CBS 118394</strain>
    </source>
</reference>
<feature type="transmembrane region" description="Helical" evidence="1">
    <location>
        <begin position="100"/>
        <end position="122"/>
    </location>
</feature>
<organism evidence="2 3">
    <name type="scientific">Apodospora peruviana</name>
    <dbReference type="NCBI Taxonomy" id="516989"/>
    <lineage>
        <taxon>Eukaryota</taxon>
        <taxon>Fungi</taxon>
        <taxon>Dikarya</taxon>
        <taxon>Ascomycota</taxon>
        <taxon>Pezizomycotina</taxon>
        <taxon>Sordariomycetes</taxon>
        <taxon>Sordariomycetidae</taxon>
        <taxon>Sordariales</taxon>
        <taxon>Lasiosphaeriaceae</taxon>
        <taxon>Apodospora</taxon>
    </lineage>
</organism>
<dbReference type="AlphaFoldDB" id="A0AAE0ISD6"/>
<dbReference type="InterPro" id="IPR024316">
    <property type="entry name" value="APQ12"/>
</dbReference>
<feature type="transmembrane region" description="Helical" evidence="1">
    <location>
        <begin position="74"/>
        <end position="93"/>
    </location>
</feature>
<sequence length="179" mass="19534">MDLPVQWALGLVHGLLPSTTIEFINQNILAPSSPVQSLRRTAVATASSASRQMWPVVAPLADRLMQALYASPDIVVLIVFLFILLVAVQILNWTRRVMMCLTVLAFRLAFYAGLVALAAAVWQRGLEASVRDAVVVGSKLYGYAMGLKDVFVREYQRYEAQQAQAAAGGGGGSYGRRNY</sequence>
<evidence type="ECO:0000313" key="2">
    <source>
        <dbReference type="EMBL" id="KAK3330418.1"/>
    </source>
</evidence>
<keyword evidence="1" id="KW-0472">Membrane</keyword>
<dbReference type="Pfam" id="PF12716">
    <property type="entry name" value="Apq12"/>
    <property type="match status" value="1"/>
</dbReference>